<dbReference type="AlphaFoldDB" id="A0A0D6N6G1"/>
<sequence length="144" mass="15684">MPKANALSTTQRRCVLTTIMAAPLLAVAPSAGIARRPDDAPLFACHQRFQAAYSAARAMSRQPEPACNTPEADAYEARFDALVLEECARLEELAAIPAFTPQGQRLKGKIILALLPEHLRYSEIDGETQLILSLARDLVRENAA</sequence>
<protein>
    <submittedName>
        <fullName evidence="1">Uncharacterized protein</fullName>
    </submittedName>
</protein>
<dbReference type="STRING" id="1231339.Abci_046_055"/>
<evidence type="ECO:0000313" key="4">
    <source>
        <dbReference type="Proteomes" id="UP000321891"/>
    </source>
</evidence>
<evidence type="ECO:0000313" key="1">
    <source>
        <dbReference type="EMBL" id="GAN61622.1"/>
    </source>
</evidence>
<name>A0A0D6N6G1_9PROT</name>
<comment type="caution">
    <text evidence="1">The sequence shown here is derived from an EMBL/GenBank/DDBJ whole genome shotgun (WGS) entry which is preliminary data.</text>
</comment>
<evidence type="ECO:0000313" key="3">
    <source>
        <dbReference type="Proteomes" id="UP000032671"/>
    </source>
</evidence>
<reference evidence="2 4" key="2">
    <citation type="submission" date="2019-07" db="EMBL/GenBank/DDBJ databases">
        <title>Whole genome shotgun sequence of Acetobacter cibinongensis NBRC 16605.</title>
        <authorList>
            <person name="Hosoyama A."/>
            <person name="Uohara A."/>
            <person name="Ohji S."/>
            <person name="Ichikawa N."/>
        </authorList>
    </citation>
    <scope>NUCLEOTIDE SEQUENCE [LARGE SCALE GENOMIC DNA]</scope>
    <source>
        <strain evidence="2 4">NBRC 16605</strain>
    </source>
</reference>
<dbReference type="RefSeq" id="WP_244877696.1">
    <property type="nucleotide sequence ID" value="NZ_BAMV01000044.1"/>
</dbReference>
<organism evidence="1 3">
    <name type="scientific">Acetobacter cibinongensis</name>
    <dbReference type="NCBI Taxonomy" id="146475"/>
    <lineage>
        <taxon>Bacteria</taxon>
        <taxon>Pseudomonadati</taxon>
        <taxon>Pseudomonadota</taxon>
        <taxon>Alphaproteobacteria</taxon>
        <taxon>Acetobacterales</taxon>
        <taxon>Acetobacteraceae</taxon>
        <taxon>Acetobacter</taxon>
    </lineage>
</organism>
<accession>A0A0D6N6G1</accession>
<reference evidence="1 3" key="1">
    <citation type="submission" date="2012-11" db="EMBL/GenBank/DDBJ databases">
        <title>Whole genome sequence of Acetobacter cibinongensis 4H-1.</title>
        <authorList>
            <person name="Azuma Y."/>
            <person name="Higashiura N."/>
            <person name="Hirakawa H."/>
            <person name="Matsushita K."/>
        </authorList>
    </citation>
    <scope>NUCLEOTIDE SEQUENCE [LARGE SCALE GENOMIC DNA]</scope>
    <source>
        <strain evidence="1 3">4H-1</strain>
    </source>
</reference>
<dbReference type="EMBL" id="BAMV01000044">
    <property type="protein sequence ID" value="GAN61622.1"/>
    <property type="molecule type" value="Genomic_DNA"/>
</dbReference>
<dbReference type="Proteomes" id="UP000032671">
    <property type="component" value="Unassembled WGS sequence"/>
</dbReference>
<gene>
    <name evidence="1" type="ORF">Abci_046_055</name>
    <name evidence="2" type="ORF">ACI01nite_24850</name>
</gene>
<dbReference type="EMBL" id="BJVU01000016">
    <property type="protein sequence ID" value="GEL59883.1"/>
    <property type="molecule type" value="Genomic_DNA"/>
</dbReference>
<keyword evidence="4" id="KW-1185">Reference proteome</keyword>
<proteinExistence type="predicted"/>
<accession>A0A6N3STV3</accession>
<dbReference type="Proteomes" id="UP000321891">
    <property type="component" value="Unassembled WGS sequence"/>
</dbReference>
<evidence type="ECO:0000313" key="2">
    <source>
        <dbReference type="EMBL" id="GEL59883.1"/>
    </source>
</evidence>